<comment type="caution">
    <text evidence="3">The sequence shown here is derived from an EMBL/GenBank/DDBJ whole genome shotgun (WGS) entry which is preliminary data.</text>
</comment>
<evidence type="ECO:0000313" key="3">
    <source>
        <dbReference type="EMBL" id="OAN37139.1"/>
    </source>
</evidence>
<dbReference type="STRING" id="1707952.A6A03_05715"/>
<gene>
    <name evidence="3" type="ORF">A6A03_05715</name>
</gene>
<evidence type="ECO:0000313" key="4">
    <source>
        <dbReference type="Proteomes" id="UP000078287"/>
    </source>
</evidence>
<dbReference type="PANTHER" id="PTHR35792">
    <property type="entry name" value="GENERAL STRESS PROTEIN"/>
    <property type="match status" value="1"/>
</dbReference>
<keyword evidence="2" id="KW-0472">Membrane</keyword>
<name>A0A178LTD4_9CHLR</name>
<keyword evidence="2" id="KW-0812">Transmembrane</keyword>
<feature type="coiled-coil region" evidence="1">
    <location>
        <begin position="27"/>
        <end position="54"/>
    </location>
</feature>
<keyword evidence="2" id="KW-1133">Transmembrane helix</keyword>
<evidence type="ECO:0000256" key="1">
    <source>
        <dbReference type="SAM" id="Coils"/>
    </source>
</evidence>
<sequence>MTVENDAIAEVARRFAESIHAERAATLEALAAEREAAQRLLAALRREHERQTASATGAFIAGLLIGAAVGVAAVALLNPRSGRDIRQTLAARASVTRQSFAERLRAAIAAGQRAAAEREQELWREYRKRINEPPSSDPSTTP</sequence>
<dbReference type="InterPro" id="IPR052928">
    <property type="entry name" value="Desiccation-related_membrane"/>
</dbReference>
<evidence type="ECO:0000256" key="2">
    <source>
        <dbReference type="SAM" id="Phobius"/>
    </source>
</evidence>
<keyword evidence="1" id="KW-0175">Coiled coil</keyword>
<organism evidence="3 4">
    <name type="scientific">Chloroflexus islandicus</name>
    <dbReference type="NCBI Taxonomy" id="1707952"/>
    <lineage>
        <taxon>Bacteria</taxon>
        <taxon>Bacillati</taxon>
        <taxon>Chloroflexota</taxon>
        <taxon>Chloroflexia</taxon>
        <taxon>Chloroflexales</taxon>
        <taxon>Chloroflexineae</taxon>
        <taxon>Chloroflexaceae</taxon>
        <taxon>Chloroflexus</taxon>
    </lineage>
</organism>
<keyword evidence="4" id="KW-1185">Reference proteome</keyword>
<evidence type="ECO:0008006" key="5">
    <source>
        <dbReference type="Google" id="ProtNLM"/>
    </source>
</evidence>
<reference evidence="3 4" key="1">
    <citation type="submission" date="2016-04" db="EMBL/GenBank/DDBJ databases">
        <title>Chloroflexus islandicus sp. nov., a thermophilic filamentous anoxygenic phototrophic bacterium from geyser Strokkur (Iceland).</title>
        <authorList>
            <person name="Gaisin V.A."/>
            <person name="Kalashnikov A.M."/>
            <person name="Sukhacheva M.V."/>
            <person name="Grouzdev D.S."/>
            <person name="Ivanov T.M."/>
            <person name="Kuznetsov B."/>
            <person name="Gorlenko V.M."/>
        </authorList>
    </citation>
    <scope>NUCLEOTIDE SEQUENCE [LARGE SCALE GENOMIC DNA]</scope>
    <source>
        <strain evidence="4">isl-2</strain>
    </source>
</reference>
<dbReference type="Proteomes" id="UP000078287">
    <property type="component" value="Unassembled WGS sequence"/>
</dbReference>
<dbReference type="EMBL" id="LWQS01000114">
    <property type="protein sequence ID" value="OAN37139.1"/>
    <property type="molecule type" value="Genomic_DNA"/>
</dbReference>
<protein>
    <recommendedName>
        <fullName evidence="5">YtxH domain-containing protein</fullName>
    </recommendedName>
</protein>
<feature type="transmembrane region" description="Helical" evidence="2">
    <location>
        <begin position="55"/>
        <end position="77"/>
    </location>
</feature>
<dbReference type="PANTHER" id="PTHR35792:SF1">
    <property type="entry name" value="SLL0268 PROTEIN"/>
    <property type="match status" value="1"/>
</dbReference>
<proteinExistence type="predicted"/>
<accession>A0A178LTD4</accession>
<dbReference type="AlphaFoldDB" id="A0A178LTD4"/>
<dbReference type="RefSeq" id="WP_066791504.1">
    <property type="nucleotide sequence ID" value="NZ_LWQS01000114.1"/>
</dbReference>